<evidence type="ECO:0000259" key="1">
    <source>
        <dbReference type="PROSITE" id="PS50127"/>
    </source>
</evidence>
<dbReference type="SUPFAM" id="SSF54495">
    <property type="entry name" value="UBC-like"/>
    <property type="match status" value="1"/>
</dbReference>
<dbReference type="PANTHER" id="PTHR24067">
    <property type="entry name" value="UBIQUITIN-CONJUGATING ENZYME E2"/>
    <property type="match status" value="1"/>
</dbReference>
<organism evidence="2 3">
    <name type="scientific">Urocitellus parryii</name>
    <name type="common">Arctic ground squirrel</name>
    <name type="synonym">Spermophilus parryii</name>
    <dbReference type="NCBI Taxonomy" id="9999"/>
    <lineage>
        <taxon>Eukaryota</taxon>
        <taxon>Metazoa</taxon>
        <taxon>Chordata</taxon>
        <taxon>Craniata</taxon>
        <taxon>Vertebrata</taxon>
        <taxon>Euteleostomi</taxon>
        <taxon>Mammalia</taxon>
        <taxon>Eutheria</taxon>
        <taxon>Euarchontoglires</taxon>
        <taxon>Glires</taxon>
        <taxon>Rodentia</taxon>
        <taxon>Sciuromorpha</taxon>
        <taxon>Sciuridae</taxon>
        <taxon>Xerinae</taxon>
        <taxon>Marmotini</taxon>
        <taxon>Urocitellus</taxon>
    </lineage>
</organism>
<dbReference type="Pfam" id="PF00179">
    <property type="entry name" value="UQ_con"/>
    <property type="match status" value="1"/>
</dbReference>
<protein>
    <recommendedName>
        <fullName evidence="1">UBC core domain-containing protein</fullName>
    </recommendedName>
</protein>
<evidence type="ECO:0000313" key="3">
    <source>
        <dbReference type="Proteomes" id="UP000694417"/>
    </source>
</evidence>
<dbReference type="AlphaFoldDB" id="A0A8D2GZJ9"/>
<dbReference type="InterPro" id="IPR050113">
    <property type="entry name" value="Ub_conjugating_enzyme"/>
</dbReference>
<dbReference type="InterPro" id="IPR016135">
    <property type="entry name" value="UBQ-conjugating_enzyme/RWD"/>
</dbReference>
<reference evidence="2" key="2">
    <citation type="submission" date="2025-09" db="UniProtKB">
        <authorList>
            <consortium name="Ensembl"/>
        </authorList>
    </citation>
    <scope>IDENTIFICATION</scope>
</reference>
<dbReference type="Ensembl" id="ENSUPAT00010006462.1">
    <property type="protein sequence ID" value="ENSUPAP00010005646.1"/>
    <property type="gene ID" value="ENSUPAG00010004563.1"/>
</dbReference>
<dbReference type="GeneTree" id="ENSGT00940000155228"/>
<evidence type="ECO:0000313" key="2">
    <source>
        <dbReference type="Ensembl" id="ENSUPAP00010005646.1"/>
    </source>
</evidence>
<dbReference type="PROSITE" id="PS50127">
    <property type="entry name" value="UBC_2"/>
    <property type="match status" value="1"/>
</dbReference>
<dbReference type="Gene3D" id="3.10.110.10">
    <property type="entry name" value="Ubiquitin Conjugating Enzyme"/>
    <property type="match status" value="1"/>
</dbReference>
<reference evidence="2" key="1">
    <citation type="submission" date="2025-08" db="UniProtKB">
        <authorList>
            <consortium name="Ensembl"/>
        </authorList>
    </citation>
    <scope>IDENTIFICATION</scope>
</reference>
<keyword evidence="3" id="KW-1185">Reference proteome</keyword>
<sequence>VTELLSVLLIRAPRGELNQNPMEDFPAGLIGDYELYPWEVLIVGPPDTLYEGGVLKAHLTFPKDYPSGLLK</sequence>
<feature type="domain" description="UBC core" evidence="1">
    <location>
        <begin position="5"/>
        <end position="71"/>
    </location>
</feature>
<accession>A0A8D2GZJ9</accession>
<proteinExistence type="predicted"/>
<dbReference type="Proteomes" id="UP000694417">
    <property type="component" value="Unplaced"/>
</dbReference>
<name>A0A8D2GZJ9_UROPR</name>
<dbReference type="InterPro" id="IPR000608">
    <property type="entry name" value="UBC"/>
</dbReference>